<name>A0A7I7Q5L7_9MYCO</name>
<dbReference type="EMBL" id="AP022587">
    <property type="protein sequence ID" value="BBY21306.1"/>
    <property type="molecule type" value="Genomic_DNA"/>
</dbReference>
<sequence>MHDLYVDVAALLAGGLSAPEPDVLQFSDDFSLFYSGEFNLIFGDTESGKTWLCLAAVASMLAEGGRASVIDLDHNGAESIVTNLINLGVDLDILTDTSRFRLAEPHDSLSLKQVVGDQLVFKPDVVTIDSLGEVLPLFKYNSNSADDFTVVHTEVIKPLTREGAAVLVVDHLAKNADSRAHGPTGTMAKTRAVGGLAVRVTAEKQFRPGEGGTAKLELHKDRHGGIRKHYPTGQIKPVIGTFELLAKDDNKLGYNFRGGLVTTTRKQKADDVRQLAEDLAMLRAHRVTRPTVREARNTLGSSNRRAQRAVSRWDDEGLVARGREIGHSGLVKGIDPRIKKQALEEACAL</sequence>
<dbReference type="InterPro" id="IPR027417">
    <property type="entry name" value="P-loop_NTPase"/>
</dbReference>
<organism evidence="1 2">
    <name type="scientific">Mycobacterium stomatepiae</name>
    <dbReference type="NCBI Taxonomy" id="470076"/>
    <lineage>
        <taxon>Bacteria</taxon>
        <taxon>Bacillati</taxon>
        <taxon>Actinomycetota</taxon>
        <taxon>Actinomycetes</taxon>
        <taxon>Mycobacteriales</taxon>
        <taxon>Mycobacteriaceae</taxon>
        <taxon>Mycobacterium</taxon>
        <taxon>Mycobacterium simiae complex</taxon>
    </lineage>
</organism>
<keyword evidence="2" id="KW-1185">Reference proteome</keyword>
<dbReference type="KEGG" id="msto:MSTO_15110"/>
<evidence type="ECO:0000313" key="2">
    <source>
        <dbReference type="Proteomes" id="UP000467130"/>
    </source>
</evidence>
<reference evidence="1 2" key="1">
    <citation type="journal article" date="2019" name="Emerg. Microbes Infect.">
        <title>Comprehensive subspecies identification of 175 nontuberculous mycobacteria species based on 7547 genomic profiles.</title>
        <authorList>
            <person name="Matsumoto Y."/>
            <person name="Kinjo T."/>
            <person name="Motooka D."/>
            <person name="Nabeya D."/>
            <person name="Jung N."/>
            <person name="Uechi K."/>
            <person name="Horii T."/>
            <person name="Iida T."/>
            <person name="Fujita J."/>
            <person name="Nakamura S."/>
        </authorList>
    </citation>
    <scope>NUCLEOTIDE SEQUENCE [LARGE SCALE GENOMIC DNA]</scope>
    <source>
        <strain evidence="1 2">JCM 17783</strain>
    </source>
</reference>
<evidence type="ECO:0000313" key="1">
    <source>
        <dbReference type="EMBL" id="BBY21306.1"/>
    </source>
</evidence>
<dbReference type="Pfam" id="PF13481">
    <property type="entry name" value="AAA_25"/>
    <property type="match status" value="1"/>
</dbReference>
<dbReference type="Gene3D" id="3.40.50.300">
    <property type="entry name" value="P-loop containing nucleotide triphosphate hydrolases"/>
    <property type="match status" value="1"/>
</dbReference>
<accession>A0A7I7Q5L7</accession>
<gene>
    <name evidence="1" type="ORF">MSTO_15110</name>
</gene>
<dbReference type="RefSeq" id="WP_163789311.1">
    <property type="nucleotide sequence ID" value="NZ_AP022587.1"/>
</dbReference>
<protein>
    <submittedName>
        <fullName evidence="1">Uncharacterized protein</fullName>
    </submittedName>
</protein>
<proteinExistence type="predicted"/>
<dbReference type="Proteomes" id="UP000467130">
    <property type="component" value="Chromosome"/>
</dbReference>
<dbReference type="AlphaFoldDB" id="A0A7I7Q5L7"/>
<dbReference type="SUPFAM" id="SSF52540">
    <property type="entry name" value="P-loop containing nucleoside triphosphate hydrolases"/>
    <property type="match status" value="1"/>
</dbReference>